<dbReference type="InterPro" id="IPR012337">
    <property type="entry name" value="RNaseH-like_sf"/>
</dbReference>
<feature type="compositionally biased region" description="Basic and acidic residues" evidence="1">
    <location>
        <begin position="443"/>
        <end position="453"/>
    </location>
</feature>
<dbReference type="Proteomes" id="UP000760472">
    <property type="component" value="Unassembled WGS sequence"/>
</dbReference>
<dbReference type="Pfam" id="PF01609">
    <property type="entry name" value="DDE_Tnp_1"/>
    <property type="match status" value="1"/>
</dbReference>
<dbReference type="InterPro" id="IPR047952">
    <property type="entry name" value="Transpos_IS4"/>
</dbReference>
<evidence type="ECO:0000259" key="2">
    <source>
        <dbReference type="Pfam" id="PF01609"/>
    </source>
</evidence>
<gene>
    <name evidence="3" type="ORF">JW498_21345</name>
</gene>
<organism evidence="3 4">
    <name type="scientific">Amphritea pacifica</name>
    <dbReference type="NCBI Taxonomy" id="2811233"/>
    <lineage>
        <taxon>Bacteria</taxon>
        <taxon>Pseudomonadati</taxon>
        <taxon>Pseudomonadota</taxon>
        <taxon>Gammaproteobacteria</taxon>
        <taxon>Oceanospirillales</taxon>
        <taxon>Oceanospirillaceae</taxon>
        <taxon>Amphritea</taxon>
    </lineage>
</organism>
<sequence>MHPTQASRQHQQKRIQTHQSNADINGFYRLLSSDLLADEISELSPEHRERIYPPTKTLSMFLTQAMSADRSCQNVVNQAVLQRVISDQNRASTHTGAYCKARQKLPLAMVSQLTRFLGQWVSKQTPEHWNWNGRSVRLVDGTTVTLPDTEANQESFPQSSGQKPGLGFPICRIVGITCLSSGVVLNAAMGRCCGKGSNEQSLLRSIQDTFEVGDIVMGDAYFATYFFIAAMQARGVDIVMEQHGSRKLSTDFRKGQRIGTRDHLIQLNKPKKRPDWMSEEQYLTAPVALRIRELKTGGKILVTTLTDPKTYSKEDFKQFYKQRWHIELDIRNIKETLGMNILSCKSPELAIKEVWVYLLAYNLIRLMMAQSALHSDLMPRQISFKHCLQLWRCYLQICRAFDDKQLYELFMLMSEQRVGNRSGRIEPRAVKRRPKPFPLLTKPRHEARADVRKNGHPKKLK</sequence>
<evidence type="ECO:0000256" key="1">
    <source>
        <dbReference type="SAM" id="MobiDB-lite"/>
    </source>
</evidence>
<protein>
    <submittedName>
        <fullName evidence="3">IS4 family transposase</fullName>
    </submittedName>
</protein>
<dbReference type="EMBL" id="JAFFZP010000081">
    <property type="protein sequence ID" value="MBN0989908.1"/>
    <property type="molecule type" value="Genomic_DNA"/>
</dbReference>
<name>A0ABS2WE86_9GAMM</name>
<evidence type="ECO:0000313" key="3">
    <source>
        <dbReference type="EMBL" id="MBN0989908.1"/>
    </source>
</evidence>
<dbReference type="PANTHER" id="PTHR37529:SF1">
    <property type="entry name" value="TRANSPOSASE INSG FOR INSERTION SEQUENCE ELEMENT IS4-RELATED"/>
    <property type="match status" value="1"/>
</dbReference>
<proteinExistence type="predicted"/>
<dbReference type="RefSeq" id="WP_205214544.1">
    <property type="nucleotide sequence ID" value="NZ_JAFFZP010000081.1"/>
</dbReference>
<comment type="caution">
    <text evidence="3">The sequence shown here is derived from an EMBL/GenBank/DDBJ whole genome shotgun (WGS) entry which is preliminary data.</text>
</comment>
<reference evidence="3 4" key="1">
    <citation type="submission" date="2021-02" db="EMBL/GenBank/DDBJ databases">
        <title>A novel species of genus Amphritea isolated from a fishpond in China.</title>
        <authorList>
            <person name="Lu H."/>
        </authorList>
    </citation>
    <scope>NUCLEOTIDE SEQUENCE [LARGE SCALE GENOMIC DNA]</scope>
    <source>
        <strain evidence="3 4">RP18W</strain>
    </source>
</reference>
<feature type="region of interest" description="Disordered" evidence="1">
    <location>
        <begin position="423"/>
        <end position="461"/>
    </location>
</feature>
<dbReference type="NCBIfam" id="NF033592">
    <property type="entry name" value="transpos_IS4_1"/>
    <property type="match status" value="1"/>
</dbReference>
<dbReference type="PANTHER" id="PTHR37529">
    <property type="entry name" value="TRANSPOSASE INSG FOR INSERTION SEQUENCE ELEMENT IS4-RELATED"/>
    <property type="match status" value="1"/>
</dbReference>
<keyword evidence="4" id="KW-1185">Reference proteome</keyword>
<dbReference type="SUPFAM" id="SSF53098">
    <property type="entry name" value="Ribonuclease H-like"/>
    <property type="match status" value="1"/>
</dbReference>
<feature type="domain" description="Transposase IS4-like" evidence="2">
    <location>
        <begin position="132"/>
        <end position="363"/>
    </location>
</feature>
<accession>A0ABS2WE86</accession>
<dbReference type="InterPro" id="IPR002559">
    <property type="entry name" value="Transposase_11"/>
</dbReference>
<evidence type="ECO:0000313" key="4">
    <source>
        <dbReference type="Proteomes" id="UP000760472"/>
    </source>
</evidence>